<feature type="transmembrane region" description="Helical" evidence="6">
    <location>
        <begin position="235"/>
        <end position="253"/>
    </location>
</feature>
<feature type="transmembrane region" description="Helical" evidence="6">
    <location>
        <begin position="318"/>
        <end position="351"/>
    </location>
</feature>
<evidence type="ECO:0000313" key="7">
    <source>
        <dbReference type="EMBL" id="CAD5325276.1"/>
    </source>
</evidence>
<sequence>MALRRSLSLRSLFNARCYQPSCSGIIRRDDVHEEKPNYGSFFHQRSCSSSILSQQPLRSPSSHWSLCTPFGVSIYHRSMSTSHIPGSDESCNVNEVAGTPIDSVMENVASQMLGIHSTASMVIKDPAALAEHQIEFVKLLKKYGGAFSLSPFLYLLQFPASFCMGLKISNMTEKVASFKTGGALWFTDLTTADTSFVFPRLTGLTFWIMIECDAMVGLEGAMIPKKLTRIMVIPMVYYLMSCMMFSIAYMLVIRRPGVMKHYDIPEVPDHVGPDVNKNYSVPQDMVSKITRVTKVVDKVVDAAHKFIDKVHSFKGFNWWISLVLIALLLPLVTSLLIVITSLSRIMIYYLIMKMLMTLSESMFEYKESGTTDFAALEILCFATMS</sequence>
<keyword evidence="5 6" id="KW-0472">Membrane</keyword>
<dbReference type="PANTHER" id="PTHR12428">
    <property type="entry name" value="OXA1"/>
    <property type="match status" value="1"/>
</dbReference>
<comment type="similarity">
    <text evidence="2">Belongs to the OXA1/ALB3/YidC (TC 2.A.9.2) family.</text>
</comment>
<evidence type="ECO:0000313" key="8">
    <source>
        <dbReference type="Proteomes" id="UP000516314"/>
    </source>
</evidence>
<organism evidence="7 8">
    <name type="scientific">Arabidopsis thaliana</name>
    <name type="common">Mouse-ear cress</name>
    <dbReference type="NCBI Taxonomy" id="3702"/>
    <lineage>
        <taxon>Eukaryota</taxon>
        <taxon>Viridiplantae</taxon>
        <taxon>Streptophyta</taxon>
        <taxon>Embryophyta</taxon>
        <taxon>Tracheophyta</taxon>
        <taxon>Spermatophyta</taxon>
        <taxon>Magnoliopsida</taxon>
        <taxon>eudicotyledons</taxon>
        <taxon>Gunneridae</taxon>
        <taxon>Pentapetalae</taxon>
        <taxon>rosids</taxon>
        <taxon>malvids</taxon>
        <taxon>Brassicales</taxon>
        <taxon>Brassicaceae</taxon>
        <taxon>Camelineae</taxon>
        <taxon>Arabidopsis</taxon>
    </lineage>
</organism>
<evidence type="ECO:0000256" key="4">
    <source>
        <dbReference type="ARBA" id="ARBA00022989"/>
    </source>
</evidence>
<dbReference type="GO" id="GO:0016020">
    <property type="term" value="C:membrane"/>
    <property type="evidence" value="ECO:0007669"/>
    <property type="project" value="UniProtKB-SubCell"/>
</dbReference>
<comment type="subcellular location">
    <subcellularLocation>
        <location evidence="1">Membrane</location>
        <topology evidence="1">Multi-pass membrane protein</topology>
    </subcellularLocation>
</comment>
<evidence type="ECO:0000256" key="5">
    <source>
        <dbReference type="ARBA" id="ARBA00023136"/>
    </source>
</evidence>
<protein>
    <submittedName>
        <fullName evidence="7">(thale cress) hypothetical protein</fullName>
    </submittedName>
</protein>
<gene>
    <name evidence="7" type="ORF">AT9943_LOCUS13127</name>
</gene>
<dbReference type="Proteomes" id="UP000516314">
    <property type="component" value="Chromosome 3"/>
</dbReference>
<dbReference type="EMBL" id="LR881468">
    <property type="protein sequence ID" value="CAD5325276.1"/>
    <property type="molecule type" value="Genomic_DNA"/>
</dbReference>
<proteinExistence type="inferred from homology"/>
<evidence type="ECO:0000256" key="3">
    <source>
        <dbReference type="ARBA" id="ARBA00022692"/>
    </source>
</evidence>
<dbReference type="InterPro" id="IPR001708">
    <property type="entry name" value="YidC/ALB3/OXA1/COX18"/>
</dbReference>
<accession>A0A7G2EWD8</accession>
<dbReference type="GO" id="GO:0032977">
    <property type="term" value="F:membrane insertase activity"/>
    <property type="evidence" value="ECO:0007669"/>
    <property type="project" value="InterPro"/>
</dbReference>
<dbReference type="AlphaFoldDB" id="A0A7G2EWD8"/>
<evidence type="ECO:0000256" key="6">
    <source>
        <dbReference type="SAM" id="Phobius"/>
    </source>
</evidence>
<keyword evidence="4 6" id="KW-1133">Transmembrane helix</keyword>
<evidence type="ECO:0000256" key="2">
    <source>
        <dbReference type="ARBA" id="ARBA00010583"/>
    </source>
</evidence>
<name>A0A7G2EWD8_ARATH</name>
<evidence type="ECO:0000256" key="1">
    <source>
        <dbReference type="ARBA" id="ARBA00004141"/>
    </source>
</evidence>
<reference evidence="7 8" key="1">
    <citation type="submission" date="2020-09" db="EMBL/GenBank/DDBJ databases">
        <authorList>
            <person name="Ashkenazy H."/>
        </authorList>
    </citation>
    <scope>NUCLEOTIDE SEQUENCE [LARGE SCALE GENOMIC DNA]</scope>
    <source>
        <strain evidence="8">cv. Cdm-0</strain>
    </source>
</reference>
<dbReference type="PANTHER" id="PTHR12428:SF34">
    <property type="entry name" value="MITOCHONDRIAL INNER MEMBRANE PROTEIN OXA1-LIKE"/>
    <property type="match status" value="1"/>
</dbReference>
<keyword evidence="3 6" id="KW-0812">Transmembrane</keyword>